<name>A0ABR6M429_9ACTN</name>
<proteinExistence type="predicted"/>
<dbReference type="SMART" id="SM00827">
    <property type="entry name" value="PKS_AT"/>
    <property type="match status" value="1"/>
</dbReference>
<dbReference type="PANTHER" id="PTHR43775:SF51">
    <property type="entry name" value="INACTIVE PHENOLPHTHIOCEROL SYNTHESIS POLYKETIDE SYNTHASE TYPE I PKS1-RELATED"/>
    <property type="match status" value="1"/>
</dbReference>
<dbReference type="SUPFAM" id="SSF52151">
    <property type="entry name" value="FabD/lysophospholipase-like"/>
    <property type="match status" value="1"/>
</dbReference>
<accession>A0ABR6M429</accession>
<feature type="domain" description="Malonyl-CoA:ACP transacylase (MAT)" evidence="3">
    <location>
        <begin position="1"/>
        <end position="101"/>
    </location>
</feature>
<dbReference type="GO" id="GO:0016740">
    <property type="term" value="F:transferase activity"/>
    <property type="evidence" value="ECO:0007669"/>
    <property type="project" value="UniProtKB-KW"/>
</dbReference>
<evidence type="ECO:0000313" key="4">
    <source>
        <dbReference type="EMBL" id="MBB4789343.1"/>
    </source>
</evidence>
<dbReference type="Proteomes" id="UP000530530">
    <property type="component" value="Unassembled WGS sequence"/>
</dbReference>
<dbReference type="EMBL" id="JACHNG010000004">
    <property type="protein sequence ID" value="MBB4789343.1"/>
    <property type="molecule type" value="Genomic_DNA"/>
</dbReference>
<dbReference type="InterPro" id="IPR050091">
    <property type="entry name" value="PKS_NRPS_Biosynth_Enz"/>
</dbReference>
<reference evidence="4 5" key="1">
    <citation type="submission" date="2020-08" db="EMBL/GenBank/DDBJ databases">
        <title>Sequencing the genomes of 1000 actinobacteria strains.</title>
        <authorList>
            <person name="Klenk H.-P."/>
        </authorList>
    </citation>
    <scope>NUCLEOTIDE SEQUENCE [LARGE SCALE GENOMIC DNA]</scope>
    <source>
        <strain evidence="4 5">DSM 41530</strain>
    </source>
</reference>
<dbReference type="InterPro" id="IPR014043">
    <property type="entry name" value="Acyl_transferase_dom"/>
</dbReference>
<dbReference type="InterPro" id="IPR001227">
    <property type="entry name" value="Ac_transferase_dom_sf"/>
</dbReference>
<comment type="caution">
    <text evidence="4">The sequence shown here is derived from an EMBL/GenBank/DDBJ whole genome shotgun (WGS) entry which is preliminary data.</text>
</comment>
<gene>
    <name evidence="4" type="ORF">BJY27_010393</name>
</gene>
<evidence type="ECO:0000256" key="1">
    <source>
        <dbReference type="ARBA" id="ARBA00022679"/>
    </source>
</evidence>
<keyword evidence="5" id="KW-1185">Reference proteome</keyword>
<sequence length="103" mass="11491">MLQAAEGLGKWTRLATSHAFHSARMEPMLEEFRAVAEGLTYRTPQVAMAAGDQVMTAEYWVRQVRDTVRFGEQVASFEDAVFVELGADRSLARLVDGDRDAAR</sequence>
<keyword evidence="1 4" id="KW-0808">Transferase</keyword>
<dbReference type="Gene3D" id="3.40.366.10">
    <property type="entry name" value="Malonyl-Coenzyme A Acyl Carrier Protein, domain 2"/>
    <property type="match status" value="1"/>
</dbReference>
<evidence type="ECO:0000256" key="2">
    <source>
        <dbReference type="ARBA" id="ARBA00023268"/>
    </source>
</evidence>
<evidence type="ECO:0000259" key="3">
    <source>
        <dbReference type="SMART" id="SM00827"/>
    </source>
</evidence>
<protein>
    <submittedName>
        <fullName evidence="4">Acyl transferase domain-containing protein</fullName>
    </submittedName>
</protein>
<evidence type="ECO:0000313" key="5">
    <source>
        <dbReference type="Proteomes" id="UP000530530"/>
    </source>
</evidence>
<dbReference type="PANTHER" id="PTHR43775">
    <property type="entry name" value="FATTY ACID SYNTHASE"/>
    <property type="match status" value="1"/>
</dbReference>
<dbReference type="RefSeq" id="WP_185058148.1">
    <property type="nucleotide sequence ID" value="NZ_JACHNG010000004.1"/>
</dbReference>
<dbReference type="InterPro" id="IPR016035">
    <property type="entry name" value="Acyl_Trfase/lysoPLipase"/>
</dbReference>
<keyword evidence="2" id="KW-0511">Multifunctional enzyme</keyword>
<organism evidence="4 5">
    <name type="scientific">Streptomyces rapamycinicus</name>
    <dbReference type="NCBI Taxonomy" id="1226757"/>
    <lineage>
        <taxon>Bacteria</taxon>
        <taxon>Bacillati</taxon>
        <taxon>Actinomycetota</taxon>
        <taxon>Actinomycetes</taxon>
        <taxon>Kitasatosporales</taxon>
        <taxon>Streptomycetaceae</taxon>
        <taxon>Streptomyces</taxon>
        <taxon>Streptomyces violaceusniger group</taxon>
    </lineage>
</organism>